<gene>
    <name evidence="1" type="ORF">ACFO60_29610</name>
</gene>
<evidence type="ECO:0000313" key="1">
    <source>
        <dbReference type="EMBL" id="MFC4534936.1"/>
    </source>
</evidence>
<dbReference type="Proteomes" id="UP001596004">
    <property type="component" value="Unassembled WGS sequence"/>
</dbReference>
<name>A0ABV9CP60_9ACTN</name>
<dbReference type="EMBL" id="JBHSFP010000026">
    <property type="protein sequence ID" value="MFC4534936.1"/>
    <property type="molecule type" value="Genomic_DNA"/>
</dbReference>
<evidence type="ECO:0000313" key="2">
    <source>
        <dbReference type="Proteomes" id="UP001596004"/>
    </source>
</evidence>
<dbReference type="RefSeq" id="WP_380846548.1">
    <property type="nucleotide sequence ID" value="NZ_JBHSFP010000026.1"/>
</dbReference>
<protein>
    <submittedName>
        <fullName evidence="1">Uncharacterized protein</fullName>
    </submittedName>
</protein>
<organism evidence="1 2">
    <name type="scientific">Sphaerisporangium dianthi</name>
    <dbReference type="NCBI Taxonomy" id="1436120"/>
    <lineage>
        <taxon>Bacteria</taxon>
        <taxon>Bacillati</taxon>
        <taxon>Actinomycetota</taxon>
        <taxon>Actinomycetes</taxon>
        <taxon>Streptosporangiales</taxon>
        <taxon>Streptosporangiaceae</taxon>
        <taxon>Sphaerisporangium</taxon>
    </lineage>
</organism>
<comment type="caution">
    <text evidence="1">The sequence shown here is derived from an EMBL/GenBank/DDBJ whole genome shotgun (WGS) entry which is preliminary data.</text>
</comment>
<keyword evidence="2" id="KW-1185">Reference proteome</keyword>
<proteinExistence type="predicted"/>
<accession>A0ABV9CP60</accession>
<sequence>MSPTHSSAGGGALAQLFAGRGCRAALFARLAAACAAFQLTGKAFDKLYSRVE</sequence>
<reference evidence="2" key="1">
    <citation type="journal article" date="2019" name="Int. J. Syst. Evol. Microbiol.">
        <title>The Global Catalogue of Microorganisms (GCM) 10K type strain sequencing project: providing services to taxonomists for standard genome sequencing and annotation.</title>
        <authorList>
            <consortium name="The Broad Institute Genomics Platform"/>
            <consortium name="The Broad Institute Genome Sequencing Center for Infectious Disease"/>
            <person name="Wu L."/>
            <person name="Ma J."/>
        </authorList>
    </citation>
    <scope>NUCLEOTIDE SEQUENCE [LARGE SCALE GENOMIC DNA]</scope>
    <source>
        <strain evidence="2">CGMCC 4.7132</strain>
    </source>
</reference>